<dbReference type="AlphaFoldDB" id="L8GXU2"/>
<name>L8GXU2_ACACF</name>
<feature type="compositionally biased region" description="Basic and acidic residues" evidence="1">
    <location>
        <begin position="26"/>
        <end position="39"/>
    </location>
</feature>
<evidence type="ECO:0000313" key="3">
    <source>
        <dbReference type="Proteomes" id="UP000011083"/>
    </source>
</evidence>
<dbReference type="KEGG" id="acan:ACA1_043170"/>
<gene>
    <name evidence="2" type="ORF">ACA1_043170</name>
</gene>
<protein>
    <submittedName>
        <fullName evidence="2">Uncharacterized protein</fullName>
    </submittedName>
</protein>
<dbReference type="OrthoDB" id="5949865at2759"/>
<dbReference type="GeneID" id="14917642"/>
<accession>L8GXU2</accession>
<sequence>MTPEEKAHFDKFGMLPKKSLATHMLGKRDEGRQHFDSAEWAKGLQNKKGPLGKVQND</sequence>
<dbReference type="EMBL" id="KB007981">
    <property type="protein sequence ID" value="ELR16906.1"/>
    <property type="molecule type" value="Genomic_DNA"/>
</dbReference>
<evidence type="ECO:0000313" key="2">
    <source>
        <dbReference type="EMBL" id="ELR16906.1"/>
    </source>
</evidence>
<feature type="region of interest" description="Disordered" evidence="1">
    <location>
        <begin position="25"/>
        <end position="57"/>
    </location>
</feature>
<dbReference type="VEuPathDB" id="AmoebaDB:ACA1_043170"/>
<dbReference type="RefSeq" id="XP_004338919.1">
    <property type="nucleotide sequence ID" value="XM_004338871.1"/>
</dbReference>
<reference evidence="2 3" key="1">
    <citation type="journal article" date="2013" name="Genome Biol.">
        <title>Genome of Acanthamoeba castellanii highlights extensive lateral gene transfer and early evolution of tyrosine kinase signaling.</title>
        <authorList>
            <person name="Clarke M."/>
            <person name="Lohan A.J."/>
            <person name="Liu B."/>
            <person name="Lagkouvardos I."/>
            <person name="Roy S."/>
            <person name="Zafar N."/>
            <person name="Bertelli C."/>
            <person name="Schilde C."/>
            <person name="Kianianmomeni A."/>
            <person name="Burglin T.R."/>
            <person name="Frech C."/>
            <person name="Turcotte B."/>
            <person name="Kopec K.O."/>
            <person name="Synnott J.M."/>
            <person name="Choo C."/>
            <person name="Paponov I."/>
            <person name="Finkler A."/>
            <person name="Soon Heng Tan C."/>
            <person name="Hutchins A.P."/>
            <person name="Weinmeier T."/>
            <person name="Rattei T."/>
            <person name="Chu J.S."/>
            <person name="Gimenez G."/>
            <person name="Irimia M."/>
            <person name="Rigden D.J."/>
            <person name="Fitzpatrick D.A."/>
            <person name="Lorenzo-Morales J."/>
            <person name="Bateman A."/>
            <person name="Chiu C.H."/>
            <person name="Tang P."/>
            <person name="Hegemann P."/>
            <person name="Fromm H."/>
            <person name="Raoult D."/>
            <person name="Greub G."/>
            <person name="Miranda-Saavedra D."/>
            <person name="Chen N."/>
            <person name="Nash P."/>
            <person name="Ginger M.L."/>
            <person name="Horn M."/>
            <person name="Schaap P."/>
            <person name="Caler L."/>
            <person name="Loftus B."/>
        </authorList>
    </citation>
    <scope>NUCLEOTIDE SEQUENCE [LARGE SCALE GENOMIC DNA]</scope>
    <source>
        <strain evidence="2 3">Neff</strain>
    </source>
</reference>
<dbReference type="Proteomes" id="UP000011083">
    <property type="component" value="Unassembled WGS sequence"/>
</dbReference>
<evidence type="ECO:0000256" key="1">
    <source>
        <dbReference type="SAM" id="MobiDB-lite"/>
    </source>
</evidence>
<organism evidence="2 3">
    <name type="scientific">Acanthamoeba castellanii (strain ATCC 30010 / Neff)</name>
    <dbReference type="NCBI Taxonomy" id="1257118"/>
    <lineage>
        <taxon>Eukaryota</taxon>
        <taxon>Amoebozoa</taxon>
        <taxon>Discosea</taxon>
        <taxon>Longamoebia</taxon>
        <taxon>Centramoebida</taxon>
        <taxon>Acanthamoebidae</taxon>
        <taxon>Acanthamoeba</taxon>
    </lineage>
</organism>
<proteinExistence type="predicted"/>
<keyword evidence="3" id="KW-1185">Reference proteome</keyword>
<dbReference type="OMA" id="WAKGQHE"/>